<dbReference type="InterPro" id="IPR037143">
    <property type="entry name" value="4-PPantetheinyl_Trfase_dom_sf"/>
</dbReference>
<proteinExistence type="predicted"/>
<evidence type="ECO:0000256" key="1">
    <source>
        <dbReference type="ARBA" id="ARBA00022679"/>
    </source>
</evidence>
<dbReference type="KEGG" id="pcm:AY601_2496"/>
<gene>
    <name evidence="3" type="ORF">AY601_2496</name>
</gene>
<dbReference type="Proteomes" id="UP000071561">
    <property type="component" value="Chromosome"/>
</dbReference>
<sequence>MKPNLLKLIGNDLVDLRLAAIESNWRRKGYLNKICTPEEQKLVLEAAMPDEMLWLIWTMKEAACKIVQRSTGIRKYEPLNFCCTLNTQGIEISGMVSYFKDSFLIRSELQSTFIHSVAVSDIKDFDQLHLQYLKPGIAYKAEFNTITELYQLAGTPSGIPELTHQITGQKHAVSVSHHGDYLAVIYSDSLLLTD</sequence>
<dbReference type="AlphaFoldDB" id="A0A127VDM2"/>
<evidence type="ECO:0000259" key="2">
    <source>
        <dbReference type="Pfam" id="PF01648"/>
    </source>
</evidence>
<protein>
    <recommendedName>
        <fullName evidence="2">4'-phosphopantetheinyl transferase domain-containing protein</fullName>
    </recommendedName>
</protein>
<dbReference type="InterPro" id="IPR008278">
    <property type="entry name" value="4-PPantetheinyl_Trfase_dom"/>
</dbReference>
<keyword evidence="1" id="KW-0808">Transferase</keyword>
<keyword evidence="4" id="KW-1185">Reference proteome</keyword>
<dbReference type="SUPFAM" id="SSF56214">
    <property type="entry name" value="4'-phosphopantetheinyl transferase"/>
    <property type="match status" value="1"/>
</dbReference>
<dbReference type="Pfam" id="PF01648">
    <property type="entry name" value="ACPS"/>
    <property type="match status" value="1"/>
</dbReference>
<name>A0A127VDM2_9SPHI</name>
<feature type="domain" description="4'-phosphopantetheinyl transferase" evidence="2">
    <location>
        <begin position="9"/>
        <end position="93"/>
    </location>
</feature>
<evidence type="ECO:0000313" key="3">
    <source>
        <dbReference type="EMBL" id="AMP99385.1"/>
    </source>
</evidence>
<dbReference type="GO" id="GO:0000287">
    <property type="term" value="F:magnesium ion binding"/>
    <property type="evidence" value="ECO:0007669"/>
    <property type="project" value="InterPro"/>
</dbReference>
<dbReference type="Gene3D" id="3.90.470.20">
    <property type="entry name" value="4'-phosphopantetheinyl transferase domain"/>
    <property type="match status" value="1"/>
</dbReference>
<organism evidence="3 4">
    <name type="scientific">Pedobacter cryoconitis</name>
    <dbReference type="NCBI Taxonomy" id="188932"/>
    <lineage>
        <taxon>Bacteria</taxon>
        <taxon>Pseudomonadati</taxon>
        <taxon>Bacteroidota</taxon>
        <taxon>Sphingobacteriia</taxon>
        <taxon>Sphingobacteriales</taxon>
        <taxon>Sphingobacteriaceae</taxon>
        <taxon>Pedobacter</taxon>
    </lineage>
</organism>
<dbReference type="GO" id="GO:0008897">
    <property type="term" value="F:holo-[acyl-carrier-protein] synthase activity"/>
    <property type="evidence" value="ECO:0007669"/>
    <property type="project" value="InterPro"/>
</dbReference>
<dbReference type="EMBL" id="CP014504">
    <property type="protein sequence ID" value="AMP99385.1"/>
    <property type="molecule type" value="Genomic_DNA"/>
</dbReference>
<reference evidence="3 4" key="1">
    <citation type="submission" date="2016-03" db="EMBL/GenBank/DDBJ databases">
        <title>Complete genome sequence of Pedobacter cryoconitis PAMC 27485.</title>
        <authorList>
            <person name="Lee J."/>
            <person name="Kim O.-S."/>
        </authorList>
    </citation>
    <scope>NUCLEOTIDE SEQUENCE [LARGE SCALE GENOMIC DNA]</scope>
    <source>
        <strain evidence="3 4">PAMC 27485</strain>
    </source>
</reference>
<evidence type="ECO:0000313" key="4">
    <source>
        <dbReference type="Proteomes" id="UP000071561"/>
    </source>
</evidence>
<accession>A0A127VDM2</accession>